<evidence type="ECO:0000313" key="2">
    <source>
        <dbReference type="Proteomes" id="UP001189624"/>
    </source>
</evidence>
<protein>
    <submittedName>
        <fullName evidence="1">Uncharacterized protein</fullName>
    </submittedName>
</protein>
<organism evidence="1 2">
    <name type="scientific">Sphenostylis stenocarpa</name>
    <dbReference type="NCBI Taxonomy" id="92480"/>
    <lineage>
        <taxon>Eukaryota</taxon>
        <taxon>Viridiplantae</taxon>
        <taxon>Streptophyta</taxon>
        <taxon>Embryophyta</taxon>
        <taxon>Tracheophyta</taxon>
        <taxon>Spermatophyta</taxon>
        <taxon>Magnoliopsida</taxon>
        <taxon>eudicotyledons</taxon>
        <taxon>Gunneridae</taxon>
        <taxon>Pentapetalae</taxon>
        <taxon>rosids</taxon>
        <taxon>fabids</taxon>
        <taxon>Fabales</taxon>
        <taxon>Fabaceae</taxon>
        <taxon>Papilionoideae</taxon>
        <taxon>50 kb inversion clade</taxon>
        <taxon>NPAAA clade</taxon>
        <taxon>indigoferoid/millettioid clade</taxon>
        <taxon>Phaseoleae</taxon>
        <taxon>Sphenostylis</taxon>
    </lineage>
</organism>
<name>A0AA86T9W1_9FABA</name>
<accession>A0AA86T9W1</accession>
<dbReference type="AlphaFoldDB" id="A0AA86T9W1"/>
<dbReference type="Proteomes" id="UP001189624">
    <property type="component" value="Chromosome 7"/>
</dbReference>
<gene>
    <name evidence="1" type="ORF">AYBTSS11_LOCUS21755</name>
</gene>
<sequence length="95" mass="10597">MFRCGSDRNLSILCVPGSLYAICRAHHNGDGLTKWRMRSHACCVLLPKGVKAKGLDLELVSSGSDLVHLLVHEAKKLRRVVLLHGARVIIRLEWT</sequence>
<proteinExistence type="predicted"/>
<dbReference type="EMBL" id="OY731404">
    <property type="protein sequence ID" value="CAJ1968511.1"/>
    <property type="molecule type" value="Genomic_DNA"/>
</dbReference>
<reference evidence="1" key="1">
    <citation type="submission" date="2023-10" db="EMBL/GenBank/DDBJ databases">
        <authorList>
            <person name="Domelevo Entfellner J.-B."/>
        </authorList>
    </citation>
    <scope>NUCLEOTIDE SEQUENCE</scope>
</reference>
<dbReference type="Gramene" id="rna-AYBTSS11_LOCUS21755">
    <property type="protein sequence ID" value="CAJ1968511.1"/>
    <property type="gene ID" value="gene-AYBTSS11_LOCUS21755"/>
</dbReference>
<keyword evidence="2" id="KW-1185">Reference proteome</keyword>
<evidence type="ECO:0000313" key="1">
    <source>
        <dbReference type="EMBL" id="CAJ1968511.1"/>
    </source>
</evidence>